<evidence type="ECO:0000256" key="2">
    <source>
        <dbReference type="ARBA" id="ARBA00023015"/>
    </source>
</evidence>
<dbReference type="Proteomes" id="UP000075221">
    <property type="component" value="Chromosome"/>
</dbReference>
<dbReference type="InterPro" id="IPR036390">
    <property type="entry name" value="WH_DNA-bd_sf"/>
</dbReference>
<dbReference type="PRINTS" id="PR00598">
    <property type="entry name" value="HTHMARR"/>
</dbReference>
<sequence length="169" mass="18666">MDEESTRIGTVTDLVEQAEPLEQMVCFAMYSATQATVQYYRDVLAPFGITYQQFLVLVELNLAGRQSPTHLADALHLDCSSVSGLLNRMERSGLVERIRDDKDRRAVSVAATDRSREIFSRLGFLGGCVSGAMGLEPDEMRALLKALHKVRDAMVSAPRPQPEPVLVIA</sequence>
<dbReference type="InterPro" id="IPR000835">
    <property type="entry name" value="HTH_MarR-typ"/>
</dbReference>
<dbReference type="SUPFAM" id="SSF46785">
    <property type="entry name" value="Winged helix' DNA-binding domain"/>
    <property type="match status" value="1"/>
</dbReference>
<evidence type="ECO:0000256" key="4">
    <source>
        <dbReference type="ARBA" id="ARBA00023163"/>
    </source>
</evidence>
<dbReference type="EMBL" id="CP014352">
    <property type="protein sequence ID" value="AMS06083.1"/>
    <property type="molecule type" value="Genomic_DNA"/>
</dbReference>
<name>A0AAC8YG57_9ACTN</name>
<dbReference type="RefSeq" id="WP_062820007.1">
    <property type="nucleotide sequence ID" value="NZ_CP014352.1"/>
</dbReference>
<dbReference type="SMART" id="SM00347">
    <property type="entry name" value="HTH_MARR"/>
    <property type="match status" value="1"/>
</dbReference>
<dbReference type="Gene3D" id="1.10.10.10">
    <property type="entry name" value="Winged helix-like DNA-binding domain superfamily/Winged helix DNA-binding domain"/>
    <property type="match status" value="1"/>
</dbReference>
<dbReference type="GO" id="GO:0003700">
    <property type="term" value="F:DNA-binding transcription factor activity"/>
    <property type="evidence" value="ECO:0007669"/>
    <property type="project" value="InterPro"/>
</dbReference>
<keyword evidence="3" id="KW-0238">DNA-binding</keyword>
<proteinExistence type="predicted"/>
<dbReference type="InterPro" id="IPR039422">
    <property type="entry name" value="MarR/SlyA-like"/>
</dbReference>
<dbReference type="InterPro" id="IPR023187">
    <property type="entry name" value="Tscrpt_reg_MarR-type_CS"/>
</dbReference>
<dbReference type="GO" id="GO:0003677">
    <property type="term" value="F:DNA binding"/>
    <property type="evidence" value="ECO:0007669"/>
    <property type="project" value="UniProtKB-KW"/>
</dbReference>
<evidence type="ECO:0000313" key="7">
    <source>
        <dbReference type="Proteomes" id="UP000075221"/>
    </source>
</evidence>
<dbReference type="InterPro" id="IPR036388">
    <property type="entry name" value="WH-like_DNA-bd_sf"/>
</dbReference>
<keyword evidence="2" id="KW-0805">Transcription regulation</keyword>
<dbReference type="GO" id="GO:0005737">
    <property type="term" value="C:cytoplasm"/>
    <property type="evidence" value="ECO:0007669"/>
    <property type="project" value="UniProtKB-SubCell"/>
</dbReference>
<dbReference type="GO" id="GO:0006950">
    <property type="term" value="P:response to stress"/>
    <property type="evidence" value="ECO:0007669"/>
    <property type="project" value="TreeGrafter"/>
</dbReference>
<dbReference type="PANTHER" id="PTHR33164">
    <property type="entry name" value="TRANSCRIPTIONAL REGULATOR, MARR FAMILY"/>
    <property type="match status" value="1"/>
</dbReference>
<dbReference type="PANTHER" id="PTHR33164:SF5">
    <property type="entry name" value="ORGANIC HYDROPEROXIDE RESISTANCE TRANSCRIPTIONAL REGULATOR"/>
    <property type="match status" value="1"/>
</dbReference>
<reference evidence="6 7" key="1">
    <citation type="submission" date="2016-02" db="EMBL/GenBank/DDBJ databases">
        <title>Complete Genome Sequence of Propionibacterium acidipropionici ATCC 55737.</title>
        <authorList>
            <person name="Luna Flores C.H."/>
            <person name="Nielsen L.K."/>
            <person name="Marcellin E."/>
        </authorList>
    </citation>
    <scope>NUCLEOTIDE SEQUENCE [LARGE SCALE GENOMIC DNA]</scope>
    <source>
        <strain evidence="6 7">ATCC 55737</strain>
    </source>
</reference>
<evidence type="ECO:0000313" key="6">
    <source>
        <dbReference type="EMBL" id="AMS06083.1"/>
    </source>
</evidence>
<feature type="domain" description="HTH marR-type" evidence="5">
    <location>
        <begin position="22"/>
        <end position="152"/>
    </location>
</feature>
<comment type="subcellular location">
    <subcellularLocation>
        <location evidence="1">Cytoplasm</location>
    </subcellularLocation>
</comment>
<organism evidence="6 7">
    <name type="scientific">Acidipropionibacterium acidipropionici</name>
    <dbReference type="NCBI Taxonomy" id="1748"/>
    <lineage>
        <taxon>Bacteria</taxon>
        <taxon>Bacillati</taxon>
        <taxon>Actinomycetota</taxon>
        <taxon>Actinomycetes</taxon>
        <taxon>Propionibacteriales</taxon>
        <taxon>Propionibacteriaceae</taxon>
        <taxon>Acidipropionibacterium</taxon>
    </lineage>
</organism>
<dbReference type="Pfam" id="PF01047">
    <property type="entry name" value="MarR"/>
    <property type="match status" value="1"/>
</dbReference>
<accession>A0AAC8YG57</accession>
<gene>
    <name evidence="6" type="ORF">AXH35_12205</name>
</gene>
<dbReference type="PROSITE" id="PS50995">
    <property type="entry name" value="HTH_MARR_2"/>
    <property type="match status" value="1"/>
</dbReference>
<protein>
    <recommendedName>
        <fullName evidence="5">HTH marR-type domain-containing protein</fullName>
    </recommendedName>
</protein>
<dbReference type="PROSITE" id="PS01117">
    <property type="entry name" value="HTH_MARR_1"/>
    <property type="match status" value="1"/>
</dbReference>
<dbReference type="AlphaFoldDB" id="A0AAC8YG57"/>
<evidence type="ECO:0000259" key="5">
    <source>
        <dbReference type="PROSITE" id="PS50995"/>
    </source>
</evidence>
<keyword evidence="4" id="KW-0804">Transcription</keyword>
<evidence type="ECO:0000256" key="1">
    <source>
        <dbReference type="ARBA" id="ARBA00004496"/>
    </source>
</evidence>
<evidence type="ECO:0000256" key="3">
    <source>
        <dbReference type="ARBA" id="ARBA00023125"/>
    </source>
</evidence>